<comment type="caution">
    <text evidence="2">The sequence shown here is derived from an EMBL/GenBank/DDBJ whole genome shotgun (WGS) entry which is preliminary data.</text>
</comment>
<dbReference type="Proteomes" id="UP000319502">
    <property type="component" value="Unassembled WGS sequence"/>
</dbReference>
<dbReference type="InterPro" id="IPR036866">
    <property type="entry name" value="RibonucZ/Hydroxyglut_hydro"/>
</dbReference>
<dbReference type="SUPFAM" id="SSF56281">
    <property type="entry name" value="Metallo-hydrolase/oxidoreductase"/>
    <property type="match status" value="1"/>
</dbReference>
<dbReference type="GO" id="GO:0016787">
    <property type="term" value="F:hydrolase activity"/>
    <property type="evidence" value="ECO:0007669"/>
    <property type="project" value="UniProtKB-KW"/>
</dbReference>
<accession>A0A557QGG5</accession>
<dbReference type="AlphaFoldDB" id="A0A557QGG5"/>
<dbReference type="EMBL" id="VMNK01000018">
    <property type="protein sequence ID" value="TVO51992.1"/>
    <property type="molecule type" value="Genomic_DNA"/>
</dbReference>
<dbReference type="InterPro" id="IPR050855">
    <property type="entry name" value="NDM-1-like"/>
</dbReference>
<name>A0A557QGG5_9RHOO</name>
<keyword evidence="3" id="KW-1185">Reference proteome</keyword>
<dbReference type="Pfam" id="PF00753">
    <property type="entry name" value="Lactamase_B"/>
    <property type="match status" value="1"/>
</dbReference>
<gene>
    <name evidence="2" type="ORF">FHP91_19040</name>
</gene>
<reference evidence="2 3" key="1">
    <citation type="submission" date="2019-07" db="EMBL/GenBank/DDBJ databases">
        <title>The pathways for chlorine oxyanion respiration interact through the shared metabolite chlorate.</title>
        <authorList>
            <person name="Barnum T.P."/>
            <person name="Cheng Y."/>
            <person name="Hill K.A."/>
            <person name="Lucas L.N."/>
            <person name="Carlson H.K."/>
            <person name="Coates J.D."/>
        </authorList>
    </citation>
    <scope>NUCLEOTIDE SEQUENCE [LARGE SCALE GENOMIC DNA]</scope>
    <source>
        <strain evidence="2 3">SFB-3</strain>
    </source>
</reference>
<dbReference type="SMART" id="SM00849">
    <property type="entry name" value="Lactamase_B"/>
    <property type="match status" value="1"/>
</dbReference>
<dbReference type="OrthoDB" id="9784009at2"/>
<evidence type="ECO:0000313" key="3">
    <source>
        <dbReference type="Proteomes" id="UP000319502"/>
    </source>
</evidence>
<dbReference type="RefSeq" id="WP_144311077.1">
    <property type="nucleotide sequence ID" value="NZ_VMNK01000018.1"/>
</dbReference>
<organism evidence="2 3">
    <name type="scientific">Denitromonas halophila</name>
    <dbReference type="NCBI Taxonomy" id="1629404"/>
    <lineage>
        <taxon>Bacteria</taxon>
        <taxon>Pseudomonadati</taxon>
        <taxon>Pseudomonadota</taxon>
        <taxon>Betaproteobacteria</taxon>
        <taxon>Rhodocyclales</taxon>
        <taxon>Zoogloeaceae</taxon>
        <taxon>Denitromonas</taxon>
    </lineage>
</organism>
<dbReference type="PANTHER" id="PTHR42951">
    <property type="entry name" value="METALLO-BETA-LACTAMASE DOMAIN-CONTAINING"/>
    <property type="match status" value="1"/>
</dbReference>
<feature type="domain" description="Metallo-beta-lactamase" evidence="1">
    <location>
        <begin position="23"/>
        <end position="228"/>
    </location>
</feature>
<dbReference type="InterPro" id="IPR037482">
    <property type="entry name" value="ST1585_MBL-fold"/>
</dbReference>
<evidence type="ECO:0000313" key="2">
    <source>
        <dbReference type="EMBL" id="TVO51992.1"/>
    </source>
</evidence>
<keyword evidence="2" id="KW-0378">Hydrolase</keyword>
<dbReference type="Gene3D" id="3.60.15.10">
    <property type="entry name" value="Ribonuclease Z/Hydroxyacylglutathione hydrolase-like"/>
    <property type="match status" value="1"/>
</dbReference>
<sequence>MSVLIPWPDDIYAVDSCYMRPQLAAIHLIRSGDRVAIVDTGNNASVPHVMVALAELGLSAEAVSHVLLTHIHLDHAGGAGAFMAACPNATLVVHPRGARHMVDPSKLWAGTVAVYGEADATARYGEILPIAAERIVEATDNLVIDLNGRPLRVADTPGHARHHVCYFDERSRAWFTGDVFGLSYRELDRDGKAFVFPSTTPVQFDPPALHESIDRLMAAEPSAMYLTHFSRVTDLPRLAADLHRLIDAHVAIAKAGAGAIDHRHQIIRSGLSALLREEARRQQWTLDETALFDLFEVDLELNAQGLEVWLDSGA</sequence>
<proteinExistence type="predicted"/>
<evidence type="ECO:0000259" key="1">
    <source>
        <dbReference type="SMART" id="SM00849"/>
    </source>
</evidence>
<dbReference type="InterPro" id="IPR001279">
    <property type="entry name" value="Metallo-B-lactamas"/>
</dbReference>
<dbReference type="CDD" id="cd07726">
    <property type="entry name" value="ST1585-like_MBL-fold"/>
    <property type="match status" value="1"/>
</dbReference>
<dbReference type="PANTHER" id="PTHR42951:SF22">
    <property type="entry name" value="METALLO BETA-LACTAMASE SUPERFAMILY LIPOPROTEIN"/>
    <property type="match status" value="1"/>
</dbReference>
<protein>
    <submittedName>
        <fullName evidence="2">MBL fold metallo-hydrolase</fullName>
    </submittedName>
</protein>